<evidence type="ECO:0000313" key="8">
    <source>
        <dbReference type="EMBL" id="SUZ94031.1"/>
    </source>
</evidence>
<dbReference type="PANTHER" id="PTHR46986:SF1">
    <property type="entry name" value="ENDORIBONUCLEASE YBEY, CHLOROPLASTIC"/>
    <property type="match status" value="1"/>
</dbReference>
<keyword evidence="5" id="KW-0255">Endonuclease</keyword>
<evidence type="ECO:0000256" key="3">
    <source>
        <dbReference type="ARBA" id="ARBA00022722"/>
    </source>
</evidence>
<comment type="cofactor">
    <cofactor evidence="1">
        <name>Zn(2+)</name>
        <dbReference type="ChEBI" id="CHEBI:29105"/>
    </cofactor>
</comment>
<accession>A0A381RS90</accession>
<keyword evidence="4" id="KW-0479">Metal-binding</keyword>
<dbReference type="InterPro" id="IPR020549">
    <property type="entry name" value="YbeY_CS"/>
</dbReference>
<evidence type="ECO:0000256" key="4">
    <source>
        <dbReference type="ARBA" id="ARBA00022723"/>
    </source>
</evidence>
<proteinExistence type="inferred from homology"/>
<dbReference type="InterPro" id="IPR002036">
    <property type="entry name" value="YbeY"/>
</dbReference>
<dbReference type="SUPFAM" id="SSF55486">
    <property type="entry name" value="Metalloproteases ('zincins'), catalytic domain"/>
    <property type="match status" value="1"/>
</dbReference>
<evidence type="ECO:0000256" key="2">
    <source>
        <dbReference type="ARBA" id="ARBA00010875"/>
    </source>
</evidence>
<name>A0A381RS90_9ZZZZ</name>
<keyword evidence="3" id="KW-0540">Nuclease</keyword>
<gene>
    <name evidence="8" type="ORF">METZ01_LOCUS46885</name>
</gene>
<dbReference type="Gene3D" id="3.40.390.30">
    <property type="entry name" value="Metalloproteases ('zincins'), catalytic domain"/>
    <property type="match status" value="1"/>
</dbReference>
<reference evidence="8" key="1">
    <citation type="submission" date="2018-05" db="EMBL/GenBank/DDBJ databases">
        <authorList>
            <person name="Lanie J.A."/>
            <person name="Ng W.-L."/>
            <person name="Kazmierczak K.M."/>
            <person name="Andrzejewski T.M."/>
            <person name="Davidsen T.M."/>
            <person name="Wayne K.J."/>
            <person name="Tettelin H."/>
            <person name="Glass J.I."/>
            <person name="Rusch D."/>
            <person name="Podicherti R."/>
            <person name="Tsui H.-C.T."/>
            <person name="Winkler M.E."/>
        </authorList>
    </citation>
    <scope>NUCLEOTIDE SEQUENCE</scope>
</reference>
<protein>
    <submittedName>
        <fullName evidence="8">Uncharacterized protein</fullName>
    </submittedName>
</protein>
<dbReference type="AlphaFoldDB" id="A0A381RS90"/>
<sequence length="144" mass="16175">MIFPVETLLVNKAIKIAYLNASQTYNYPLGVTLRLVDSEEGQSINKQFKKINKPTNVLAFTGDLEKERTLGVSPPFLGDIIVCLPIVEKEAKVLNIEVSSHFLHMVIHGFLHLLGYDHNTDKEEIEMIQLENLVLTELGIENSA</sequence>
<dbReference type="PANTHER" id="PTHR46986">
    <property type="entry name" value="ENDORIBONUCLEASE YBEY, CHLOROPLASTIC"/>
    <property type="match status" value="1"/>
</dbReference>
<evidence type="ECO:0000256" key="7">
    <source>
        <dbReference type="ARBA" id="ARBA00022833"/>
    </source>
</evidence>
<dbReference type="GO" id="GO:0046872">
    <property type="term" value="F:metal ion binding"/>
    <property type="evidence" value="ECO:0007669"/>
    <property type="project" value="UniProtKB-KW"/>
</dbReference>
<keyword evidence="6" id="KW-0378">Hydrolase</keyword>
<dbReference type="HAMAP" id="MF_00009">
    <property type="entry name" value="Endoribonucl_YbeY"/>
    <property type="match status" value="1"/>
</dbReference>
<dbReference type="GO" id="GO:0006364">
    <property type="term" value="P:rRNA processing"/>
    <property type="evidence" value="ECO:0007669"/>
    <property type="project" value="InterPro"/>
</dbReference>
<evidence type="ECO:0000256" key="5">
    <source>
        <dbReference type="ARBA" id="ARBA00022759"/>
    </source>
</evidence>
<organism evidence="8">
    <name type="scientific">marine metagenome</name>
    <dbReference type="NCBI Taxonomy" id="408172"/>
    <lineage>
        <taxon>unclassified sequences</taxon>
        <taxon>metagenomes</taxon>
        <taxon>ecological metagenomes</taxon>
    </lineage>
</organism>
<keyword evidence="7" id="KW-0862">Zinc</keyword>
<dbReference type="NCBIfam" id="TIGR00043">
    <property type="entry name" value="rRNA maturation RNase YbeY"/>
    <property type="match status" value="1"/>
</dbReference>
<dbReference type="InterPro" id="IPR023091">
    <property type="entry name" value="MetalPrtase_cat_dom_sf_prd"/>
</dbReference>
<dbReference type="PROSITE" id="PS01306">
    <property type="entry name" value="UPF0054"/>
    <property type="match status" value="1"/>
</dbReference>
<dbReference type="Pfam" id="PF02130">
    <property type="entry name" value="YbeY"/>
    <property type="match status" value="1"/>
</dbReference>
<dbReference type="EMBL" id="UINC01002197">
    <property type="protein sequence ID" value="SUZ94031.1"/>
    <property type="molecule type" value="Genomic_DNA"/>
</dbReference>
<evidence type="ECO:0000256" key="6">
    <source>
        <dbReference type="ARBA" id="ARBA00022801"/>
    </source>
</evidence>
<dbReference type="GO" id="GO:0004519">
    <property type="term" value="F:endonuclease activity"/>
    <property type="evidence" value="ECO:0007669"/>
    <property type="project" value="UniProtKB-KW"/>
</dbReference>
<dbReference type="GO" id="GO:0004222">
    <property type="term" value="F:metalloendopeptidase activity"/>
    <property type="evidence" value="ECO:0007669"/>
    <property type="project" value="InterPro"/>
</dbReference>
<evidence type="ECO:0000256" key="1">
    <source>
        <dbReference type="ARBA" id="ARBA00001947"/>
    </source>
</evidence>
<comment type="similarity">
    <text evidence="2">Belongs to the endoribonuclease YbeY family.</text>
</comment>